<evidence type="ECO:0008006" key="3">
    <source>
        <dbReference type="Google" id="ProtNLM"/>
    </source>
</evidence>
<accession>A0A239CKV2</accession>
<dbReference type="SUPFAM" id="SSF53146">
    <property type="entry name" value="Nitrogenase accessory factor-like"/>
    <property type="match status" value="1"/>
</dbReference>
<evidence type="ECO:0000313" key="2">
    <source>
        <dbReference type="Proteomes" id="UP000198324"/>
    </source>
</evidence>
<dbReference type="OrthoDB" id="280278at2"/>
<dbReference type="EMBL" id="FZOC01000008">
    <property type="protein sequence ID" value="SNS20787.1"/>
    <property type="molecule type" value="Genomic_DNA"/>
</dbReference>
<sequence length="143" mass="15140">MLVCLACYADRVATLLETATELRLYRKDGAELVPCGVTPAPQNGVLALIDLLAAAKVDLLICGGVNGCAQAALRQSGVAVAAWIGGVAEDVARVWATRGVQGLDALRLPGCCAGHCQPRRANCRGRVRAPRPRRIHQKELSDE</sequence>
<organism evidence="1 2">
    <name type="scientific">Humidesulfovibrio mexicanus</name>
    <dbReference type="NCBI Taxonomy" id="147047"/>
    <lineage>
        <taxon>Bacteria</taxon>
        <taxon>Pseudomonadati</taxon>
        <taxon>Thermodesulfobacteriota</taxon>
        <taxon>Desulfovibrionia</taxon>
        <taxon>Desulfovibrionales</taxon>
        <taxon>Desulfovibrionaceae</taxon>
        <taxon>Humidesulfovibrio</taxon>
    </lineage>
</organism>
<dbReference type="RefSeq" id="WP_089275373.1">
    <property type="nucleotide sequence ID" value="NZ_FZOC01000008.1"/>
</dbReference>
<keyword evidence="2" id="KW-1185">Reference proteome</keyword>
<reference evidence="1 2" key="1">
    <citation type="submission" date="2017-06" db="EMBL/GenBank/DDBJ databases">
        <authorList>
            <person name="Kim H.J."/>
            <person name="Triplett B.A."/>
        </authorList>
    </citation>
    <scope>NUCLEOTIDE SEQUENCE [LARGE SCALE GENOMIC DNA]</scope>
    <source>
        <strain evidence="1 2">DSM 13116</strain>
    </source>
</reference>
<gene>
    <name evidence="1" type="ORF">SAMN04488503_3188</name>
</gene>
<name>A0A239CKV2_9BACT</name>
<dbReference type="Proteomes" id="UP000198324">
    <property type="component" value="Unassembled WGS sequence"/>
</dbReference>
<proteinExistence type="predicted"/>
<dbReference type="InterPro" id="IPR036105">
    <property type="entry name" value="DiNase_FeMo-co_biosyn_sf"/>
</dbReference>
<dbReference type="AlphaFoldDB" id="A0A239CKV2"/>
<evidence type="ECO:0000313" key="1">
    <source>
        <dbReference type="EMBL" id="SNS20787.1"/>
    </source>
</evidence>
<protein>
    <recommendedName>
        <fullName evidence="3">Dinitrogenase iron-molybdenum cofactor</fullName>
    </recommendedName>
</protein>